<feature type="domain" description="Glycosyl hydrolase family 32 N-terminal" evidence="7">
    <location>
        <begin position="23"/>
        <end position="346"/>
    </location>
</feature>
<dbReference type="InterPro" id="IPR013189">
    <property type="entry name" value="Glyco_hydro_32_C"/>
</dbReference>
<evidence type="ECO:0000313" key="10">
    <source>
        <dbReference type="Proteomes" id="UP000054771"/>
    </source>
</evidence>
<dbReference type="PANTHER" id="PTHR42800">
    <property type="entry name" value="EXOINULINASE INUD (AFU_ORTHOLOGUE AFUA_5G00480)"/>
    <property type="match status" value="1"/>
</dbReference>
<accession>A0A0U5CKB8</accession>
<evidence type="ECO:0000256" key="3">
    <source>
        <dbReference type="ARBA" id="ARBA00022801"/>
    </source>
</evidence>
<keyword evidence="3 5" id="KW-0378">Hydrolase</keyword>
<evidence type="ECO:0000256" key="6">
    <source>
        <dbReference type="SAM" id="SignalP"/>
    </source>
</evidence>
<name>A0A0U5CKB8_ASPCI</name>
<evidence type="ECO:0000256" key="2">
    <source>
        <dbReference type="ARBA" id="ARBA00022729"/>
    </source>
</evidence>
<dbReference type="AlphaFoldDB" id="A0A0U5CKB8"/>
<dbReference type="EMBL" id="CDMC01000029">
    <property type="protein sequence ID" value="CEL11660.1"/>
    <property type="molecule type" value="Genomic_DNA"/>
</dbReference>
<gene>
    <name evidence="9" type="ORF">ASPCAL14760</name>
</gene>
<dbReference type="CDD" id="cd18622">
    <property type="entry name" value="GH32_Inu-like"/>
    <property type="match status" value="1"/>
</dbReference>
<dbReference type="SUPFAM" id="SSF49899">
    <property type="entry name" value="Concanavalin A-like lectins/glucanases"/>
    <property type="match status" value="1"/>
</dbReference>
<dbReference type="Proteomes" id="UP000054771">
    <property type="component" value="Unassembled WGS sequence"/>
</dbReference>
<proteinExistence type="inferred from homology"/>
<dbReference type="InterPro" id="IPR023296">
    <property type="entry name" value="Glyco_hydro_beta-prop_sf"/>
</dbReference>
<dbReference type="InterPro" id="IPR013148">
    <property type="entry name" value="Glyco_hydro_32_N"/>
</dbReference>
<dbReference type="SMART" id="SM00640">
    <property type="entry name" value="Glyco_32"/>
    <property type="match status" value="1"/>
</dbReference>
<dbReference type="GO" id="GO:0051670">
    <property type="term" value="F:inulinase activity"/>
    <property type="evidence" value="ECO:0007669"/>
    <property type="project" value="UniProtKB-ARBA"/>
</dbReference>
<dbReference type="STRING" id="454130.A0A0U5CKB8"/>
<keyword evidence="2 6" id="KW-0732">Signal</keyword>
<dbReference type="Pfam" id="PF00251">
    <property type="entry name" value="Glyco_hydro_32N"/>
    <property type="match status" value="1"/>
</dbReference>
<sequence length="506" mass="54198">MLLPVLALLAVPALADDYRPVYHFVPEQNWMNEPNGLIKIDSTWHLFYQHNPTANIWGNLNWGHATSNDLVHWTHQPLAITAENGVEAFTGTAYYDSENTSGLGTAGSPPYLAYFTGYFPSNGTQDQRLAYSVDAGDTWTKYPGNPIISAAQESPHDETGGLETRDPKVFFHEPSGNWVMVLAHGGQDKLTFWTSPDGLKWKWVSGLTADQVAGLPSGVTGWEVPDMFQLPIEGTDETTWVLIVTPAQGSPAGGNGVFALTGSFDGTSFQPDDVDTSTLWLDHGRDFDGALSWENVEASDGRRILAAIANSYGASPPTNTWKGMLSFPRTLALHQSGSRKYFVQQPVSELGTVSSSLATIQNQTITPGQVLLSSVHGTALDMQLTFTPNTDSVLELAVRKAGSQETIIRYDSSNETLAVDRTASGDTSYDPAAGGVHTAPLVPDASGVVRIRVLVDTCSVEVFGGDGEVVISDLIFPDEAADGLALQVIGGSAALRSVQVNGIALD</sequence>
<dbReference type="GO" id="GO:0005737">
    <property type="term" value="C:cytoplasm"/>
    <property type="evidence" value="ECO:0007669"/>
    <property type="project" value="TreeGrafter"/>
</dbReference>
<feature type="domain" description="Glycosyl hydrolase family 32 C-terminal" evidence="8">
    <location>
        <begin position="360"/>
        <end position="500"/>
    </location>
</feature>
<organism evidence="9 10">
    <name type="scientific">Aspergillus calidoustus</name>
    <dbReference type="NCBI Taxonomy" id="454130"/>
    <lineage>
        <taxon>Eukaryota</taxon>
        <taxon>Fungi</taxon>
        <taxon>Dikarya</taxon>
        <taxon>Ascomycota</taxon>
        <taxon>Pezizomycotina</taxon>
        <taxon>Eurotiomycetes</taxon>
        <taxon>Eurotiomycetidae</taxon>
        <taxon>Eurotiales</taxon>
        <taxon>Aspergillaceae</taxon>
        <taxon>Aspergillus</taxon>
        <taxon>Aspergillus subgen. Nidulantes</taxon>
    </lineage>
</organism>
<dbReference type="OMA" id="NWMALDP"/>
<keyword evidence="10" id="KW-1185">Reference proteome</keyword>
<dbReference type="OrthoDB" id="202537at2759"/>
<evidence type="ECO:0000313" key="9">
    <source>
        <dbReference type="EMBL" id="CEL11660.1"/>
    </source>
</evidence>
<dbReference type="GO" id="GO:0005987">
    <property type="term" value="P:sucrose catabolic process"/>
    <property type="evidence" value="ECO:0007669"/>
    <property type="project" value="TreeGrafter"/>
</dbReference>
<dbReference type="FunFam" id="2.60.120.560:FF:000003">
    <property type="entry name" value="Extracellular exo-inulinase inuE"/>
    <property type="match status" value="1"/>
</dbReference>
<evidence type="ECO:0000259" key="8">
    <source>
        <dbReference type="Pfam" id="PF08244"/>
    </source>
</evidence>
<feature type="chain" id="PRO_5013017638" evidence="6">
    <location>
        <begin position="16"/>
        <end position="506"/>
    </location>
</feature>
<dbReference type="PANTHER" id="PTHR42800:SF1">
    <property type="entry name" value="EXOINULINASE INUD (AFU_ORTHOLOGUE AFUA_5G00480)"/>
    <property type="match status" value="1"/>
</dbReference>
<dbReference type="Gene3D" id="2.115.10.20">
    <property type="entry name" value="Glycosyl hydrolase domain, family 43"/>
    <property type="match status" value="1"/>
</dbReference>
<dbReference type="GO" id="GO:0004575">
    <property type="term" value="F:sucrose alpha-glucosidase activity"/>
    <property type="evidence" value="ECO:0007669"/>
    <property type="project" value="TreeGrafter"/>
</dbReference>
<keyword evidence="4 5" id="KW-0326">Glycosidase</keyword>
<evidence type="ECO:0000256" key="1">
    <source>
        <dbReference type="ARBA" id="ARBA00009902"/>
    </source>
</evidence>
<feature type="signal peptide" evidence="6">
    <location>
        <begin position="1"/>
        <end position="15"/>
    </location>
</feature>
<dbReference type="InterPro" id="IPR013320">
    <property type="entry name" value="ConA-like_dom_sf"/>
</dbReference>
<protein>
    <submittedName>
        <fullName evidence="9">Putative EcdF</fullName>
    </submittedName>
</protein>
<evidence type="ECO:0000259" key="7">
    <source>
        <dbReference type="Pfam" id="PF00251"/>
    </source>
</evidence>
<dbReference type="Gene3D" id="2.60.120.560">
    <property type="entry name" value="Exo-inulinase, domain 1"/>
    <property type="match status" value="1"/>
</dbReference>
<evidence type="ECO:0000256" key="5">
    <source>
        <dbReference type="RuleBase" id="RU362110"/>
    </source>
</evidence>
<dbReference type="InterPro" id="IPR001362">
    <property type="entry name" value="Glyco_hydro_32"/>
</dbReference>
<dbReference type="Pfam" id="PF08244">
    <property type="entry name" value="Glyco_hydro_32C"/>
    <property type="match status" value="1"/>
</dbReference>
<dbReference type="SUPFAM" id="SSF75005">
    <property type="entry name" value="Arabinanase/levansucrase/invertase"/>
    <property type="match status" value="1"/>
</dbReference>
<evidence type="ECO:0000256" key="4">
    <source>
        <dbReference type="ARBA" id="ARBA00023295"/>
    </source>
</evidence>
<reference evidence="10" key="1">
    <citation type="journal article" date="2016" name="Genome Announc.">
        <title>Draft genome sequences of fungus Aspergillus calidoustus.</title>
        <authorList>
            <person name="Horn F."/>
            <person name="Linde J."/>
            <person name="Mattern D.J."/>
            <person name="Walther G."/>
            <person name="Guthke R."/>
            <person name="Scherlach K."/>
            <person name="Martin K."/>
            <person name="Brakhage A.A."/>
            <person name="Petzke L."/>
            <person name="Valiante V."/>
        </authorList>
    </citation>
    <scope>NUCLEOTIDE SEQUENCE [LARGE SCALE GENOMIC DNA]</scope>
    <source>
        <strain evidence="10">SF006504</strain>
    </source>
</reference>
<comment type="similarity">
    <text evidence="1 5">Belongs to the glycosyl hydrolase 32 family.</text>
</comment>